<gene>
    <name evidence="3" type="primary">smpB</name>
    <name evidence="4" type="ORF">AUJ44_00800</name>
</gene>
<dbReference type="SUPFAM" id="SSF74982">
    <property type="entry name" value="Small protein B (SmpB)"/>
    <property type="match status" value="1"/>
</dbReference>
<dbReference type="STRING" id="1805282.AUJ44_00800"/>
<keyword evidence="2 3" id="KW-0694">RNA-binding</keyword>
<dbReference type="NCBIfam" id="NF003843">
    <property type="entry name" value="PRK05422.1"/>
    <property type="match status" value="1"/>
</dbReference>
<dbReference type="GO" id="GO:0070930">
    <property type="term" value="P:trans-translation-dependent protein tagging"/>
    <property type="evidence" value="ECO:0007669"/>
    <property type="project" value="TreeGrafter"/>
</dbReference>
<dbReference type="Pfam" id="PF01668">
    <property type="entry name" value="SmpB"/>
    <property type="match status" value="1"/>
</dbReference>
<comment type="subcellular location">
    <subcellularLocation>
        <location evidence="3">Cytoplasm</location>
    </subcellularLocation>
    <text evidence="3">The tmRNA-SmpB complex associates with stalled 70S ribosomes.</text>
</comment>
<dbReference type="InterPro" id="IPR000037">
    <property type="entry name" value="SsrA-bd_prot"/>
</dbReference>
<evidence type="ECO:0000313" key="5">
    <source>
        <dbReference type="Proteomes" id="UP000183206"/>
    </source>
</evidence>
<name>A0A1J4VB41_9BACT</name>
<evidence type="ECO:0000256" key="1">
    <source>
        <dbReference type="ARBA" id="ARBA00022490"/>
    </source>
</evidence>
<dbReference type="GO" id="GO:0070929">
    <property type="term" value="P:trans-translation"/>
    <property type="evidence" value="ECO:0007669"/>
    <property type="project" value="UniProtKB-UniRule"/>
</dbReference>
<evidence type="ECO:0000256" key="3">
    <source>
        <dbReference type="HAMAP-Rule" id="MF_00023"/>
    </source>
</evidence>
<accession>A0A1J4VB41</accession>
<dbReference type="InterPro" id="IPR020081">
    <property type="entry name" value="SsrA-bd_prot_CS"/>
</dbReference>
<dbReference type="PROSITE" id="PS01317">
    <property type="entry name" value="SSRP"/>
    <property type="match status" value="1"/>
</dbReference>
<dbReference type="PANTHER" id="PTHR30308">
    <property type="entry name" value="TMRNA-BINDING COMPONENT OF TRANS-TRANSLATION TAGGING COMPLEX"/>
    <property type="match status" value="1"/>
</dbReference>
<protein>
    <recommendedName>
        <fullName evidence="3">SsrA-binding protein</fullName>
    </recommendedName>
    <alternativeName>
        <fullName evidence="3">Small protein B</fullName>
    </alternativeName>
</protein>
<comment type="function">
    <text evidence="3">Required for rescue of stalled ribosomes mediated by trans-translation. Binds to transfer-messenger RNA (tmRNA), required for stable association of tmRNA with ribosomes. tmRNA and SmpB together mimic tRNA shape, replacing the anticodon stem-loop with SmpB. tmRNA is encoded by the ssrA gene; the 2 termini fold to resemble tRNA(Ala) and it encodes a 'tag peptide', a short internal open reading frame. During trans-translation Ala-aminoacylated tmRNA acts like a tRNA, entering the A-site of stalled ribosomes, displacing the stalled mRNA. The ribosome then switches to translate the ORF on the tmRNA; the nascent peptide is terminated with the 'tag peptide' encoded by the tmRNA and targeted for degradation. The ribosome is freed to recommence translation, which seems to be the essential function of trans-translation.</text>
</comment>
<comment type="similarity">
    <text evidence="3">Belongs to the SmpB family.</text>
</comment>
<evidence type="ECO:0000256" key="2">
    <source>
        <dbReference type="ARBA" id="ARBA00022884"/>
    </source>
</evidence>
<organism evidence="4 5">
    <name type="scientific">Candidatus Nomurabacteria bacterium CG1_02_47_685</name>
    <dbReference type="NCBI Taxonomy" id="1805282"/>
    <lineage>
        <taxon>Bacteria</taxon>
        <taxon>Candidatus Nomuraibacteriota</taxon>
    </lineage>
</organism>
<dbReference type="Proteomes" id="UP000183206">
    <property type="component" value="Unassembled WGS sequence"/>
</dbReference>
<keyword evidence="1 3" id="KW-0963">Cytoplasm</keyword>
<dbReference type="HAMAP" id="MF_00023">
    <property type="entry name" value="SmpB"/>
    <property type="match status" value="1"/>
</dbReference>
<dbReference type="PANTHER" id="PTHR30308:SF2">
    <property type="entry name" value="SSRA-BINDING PROTEIN"/>
    <property type="match status" value="1"/>
</dbReference>
<dbReference type="EMBL" id="MNVO01000014">
    <property type="protein sequence ID" value="OIO33264.1"/>
    <property type="molecule type" value="Genomic_DNA"/>
</dbReference>
<dbReference type="CDD" id="cd09294">
    <property type="entry name" value="SmpB"/>
    <property type="match status" value="1"/>
</dbReference>
<dbReference type="GO" id="GO:0005829">
    <property type="term" value="C:cytosol"/>
    <property type="evidence" value="ECO:0007669"/>
    <property type="project" value="TreeGrafter"/>
</dbReference>
<dbReference type="InterPro" id="IPR023620">
    <property type="entry name" value="SmpB"/>
</dbReference>
<dbReference type="NCBIfam" id="TIGR00086">
    <property type="entry name" value="smpB"/>
    <property type="match status" value="1"/>
</dbReference>
<comment type="caution">
    <text evidence="4">The sequence shown here is derived from an EMBL/GenBank/DDBJ whole genome shotgun (WGS) entry which is preliminary data.</text>
</comment>
<evidence type="ECO:0000313" key="4">
    <source>
        <dbReference type="EMBL" id="OIO33264.1"/>
    </source>
</evidence>
<proteinExistence type="inferred from homology"/>
<sequence>MPTLIRNKKIHLDYELLEQFEAGVELFGFEVKSLRNNHGSLEGAYAIVRGCEAFLIGAHIPPFQQANTPEKYDPYRNRRLLLTKKELARLAEAEREKGLTIAPISWYTSRKRVKIGIAIARGKKKFDKRETLKKKDAARDIARDLREKD</sequence>
<reference evidence="4 5" key="1">
    <citation type="journal article" date="2016" name="Environ. Microbiol.">
        <title>Genomic resolution of a cold subsurface aquifer community provides metabolic insights for novel microbes adapted to high CO concentrations.</title>
        <authorList>
            <person name="Probst A.J."/>
            <person name="Castelle C.J."/>
            <person name="Singh A."/>
            <person name="Brown C.T."/>
            <person name="Anantharaman K."/>
            <person name="Sharon I."/>
            <person name="Hug L.A."/>
            <person name="Burstein D."/>
            <person name="Emerson J.B."/>
            <person name="Thomas B.C."/>
            <person name="Banfield J.F."/>
        </authorList>
    </citation>
    <scope>NUCLEOTIDE SEQUENCE [LARGE SCALE GENOMIC DNA]</scope>
    <source>
        <strain evidence="4">CG1_02_47_685</strain>
    </source>
</reference>
<dbReference type="AlphaFoldDB" id="A0A1J4VB41"/>
<dbReference type="GO" id="GO:0003723">
    <property type="term" value="F:RNA binding"/>
    <property type="evidence" value="ECO:0007669"/>
    <property type="project" value="UniProtKB-UniRule"/>
</dbReference>
<dbReference type="Gene3D" id="2.40.280.10">
    <property type="match status" value="1"/>
</dbReference>